<name>A0A9Q8SNJ4_9PEZI</name>
<protein>
    <submittedName>
        <fullName evidence="2">Uncharacterized protein</fullName>
    </submittedName>
</protein>
<evidence type="ECO:0000313" key="2">
    <source>
        <dbReference type="EMBL" id="UQC80641.1"/>
    </source>
</evidence>
<dbReference type="RefSeq" id="XP_049142271.1">
    <property type="nucleotide sequence ID" value="XM_049285128.1"/>
</dbReference>
<dbReference type="AlphaFoldDB" id="A0A9Q8SNJ4"/>
<evidence type="ECO:0000313" key="3">
    <source>
        <dbReference type="Proteomes" id="UP000830671"/>
    </source>
</evidence>
<dbReference type="GeneID" id="73340138"/>
<proteinExistence type="predicted"/>
<dbReference type="KEGG" id="clup:CLUP02_06125"/>
<keyword evidence="3" id="KW-1185">Reference proteome</keyword>
<organism evidence="2 3">
    <name type="scientific">Colletotrichum lupini</name>
    <dbReference type="NCBI Taxonomy" id="145971"/>
    <lineage>
        <taxon>Eukaryota</taxon>
        <taxon>Fungi</taxon>
        <taxon>Dikarya</taxon>
        <taxon>Ascomycota</taxon>
        <taxon>Pezizomycotina</taxon>
        <taxon>Sordariomycetes</taxon>
        <taxon>Hypocreomycetidae</taxon>
        <taxon>Glomerellales</taxon>
        <taxon>Glomerellaceae</taxon>
        <taxon>Colletotrichum</taxon>
        <taxon>Colletotrichum acutatum species complex</taxon>
    </lineage>
</organism>
<feature type="region of interest" description="Disordered" evidence="1">
    <location>
        <begin position="1"/>
        <end position="38"/>
    </location>
</feature>
<feature type="compositionally biased region" description="Basic and acidic residues" evidence="1">
    <location>
        <begin position="17"/>
        <end position="32"/>
    </location>
</feature>
<gene>
    <name evidence="2" type="ORF">CLUP02_06125</name>
</gene>
<dbReference type="Proteomes" id="UP000830671">
    <property type="component" value="Chromosome 3"/>
</dbReference>
<reference evidence="2" key="1">
    <citation type="journal article" date="2021" name="Mol. Plant Microbe Interact.">
        <title>Complete Genome Sequence of the Plant-Pathogenic Fungus Colletotrichum lupini.</title>
        <authorList>
            <person name="Baroncelli R."/>
            <person name="Pensec F."/>
            <person name="Da Lio D."/>
            <person name="Boufleur T."/>
            <person name="Vicente I."/>
            <person name="Sarrocco S."/>
            <person name="Picot A."/>
            <person name="Baraldi E."/>
            <person name="Sukno S."/>
            <person name="Thon M."/>
            <person name="Le Floch G."/>
        </authorList>
    </citation>
    <scope>NUCLEOTIDE SEQUENCE</scope>
    <source>
        <strain evidence="2">IMI 504893</strain>
    </source>
</reference>
<sequence length="488" mass="53453">MRRSRVPGTKLDDEGEGEKWKGRKPERMEPESKGLSAPAVAVQENQEPHPIHAPAPQCPLLGVLGQGTSGPGSNFHLVNRRGFATALPTGQVTDTCFSRSTIVARPAYGCSLQVPFTWFLHAHRPSLFFSPAAGILGDCYAVQRTVRVPVAEYLPRNLPVPTLPDGELSNYSVQTPRITLATLHAQTPHTWPGGLGSTPSSMKLMITGSIVSADLLLASLVFQLLSRNVVGRPSTRCREPTERAWHQTDRTTGGRESACTPINTSLPGTRHDAYLLPTHRSLAWLFRLQVLRDTAEKAAFSFVPSPAIPSAVQRSWNDLDNHLCSGTGIPRPWLPTFCPGKTTNIRTGRQGASQSSANEGIETTPSQTTNGDALGITYFSFGQLLTRDESPRSQVRPYSAINSLAPHTSAYFVTPGAREAPELGIIWVALHTGYATQMWLNHPNRHKIDKADMTNDAAEHFLRQPKSHPTFRTFDPTITHCRTMRSLA</sequence>
<evidence type="ECO:0000256" key="1">
    <source>
        <dbReference type="SAM" id="MobiDB-lite"/>
    </source>
</evidence>
<feature type="region of interest" description="Disordered" evidence="1">
    <location>
        <begin position="347"/>
        <end position="368"/>
    </location>
</feature>
<dbReference type="EMBL" id="CP019475">
    <property type="protein sequence ID" value="UQC80641.1"/>
    <property type="molecule type" value="Genomic_DNA"/>
</dbReference>
<accession>A0A9Q8SNJ4</accession>